<feature type="transmembrane region" description="Helical" evidence="1">
    <location>
        <begin position="7"/>
        <end position="27"/>
    </location>
</feature>
<keyword evidence="3" id="KW-1185">Reference proteome</keyword>
<keyword evidence="1" id="KW-0472">Membrane</keyword>
<feature type="transmembrane region" description="Helical" evidence="1">
    <location>
        <begin position="124"/>
        <end position="145"/>
    </location>
</feature>
<feature type="transmembrane region" description="Helical" evidence="1">
    <location>
        <begin position="316"/>
        <end position="336"/>
    </location>
</feature>
<keyword evidence="1" id="KW-0812">Transmembrane</keyword>
<dbReference type="PANTHER" id="PTHR38454:SF1">
    <property type="entry name" value="INTEGRAL MEMBRANE PROTEIN"/>
    <property type="match status" value="1"/>
</dbReference>
<name>A0ABS4MB07_9LACO</name>
<feature type="transmembrane region" description="Helical" evidence="1">
    <location>
        <begin position="376"/>
        <end position="393"/>
    </location>
</feature>
<evidence type="ECO:0000313" key="3">
    <source>
        <dbReference type="Proteomes" id="UP001519292"/>
    </source>
</evidence>
<feature type="transmembrane region" description="Helical" evidence="1">
    <location>
        <begin position="405"/>
        <end position="421"/>
    </location>
</feature>
<feature type="transmembrane region" description="Helical" evidence="1">
    <location>
        <begin position="227"/>
        <end position="246"/>
    </location>
</feature>
<evidence type="ECO:0000256" key="1">
    <source>
        <dbReference type="SAM" id="Phobius"/>
    </source>
</evidence>
<feature type="transmembrane region" description="Helical" evidence="1">
    <location>
        <begin position="287"/>
        <end position="304"/>
    </location>
</feature>
<feature type="transmembrane region" description="Helical" evidence="1">
    <location>
        <begin position="342"/>
        <end position="364"/>
    </location>
</feature>
<proteinExistence type="predicted"/>
<comment type="caution">
    <text evidence="2">The sequence shown here is derived from an EMBL/GenBank/DDBJ whole genome shotgun (WGS) entry which is preliminary data.</text>
</comment>
<dbReference type="InterPro" id="IPR018580">
    <property type="entry name" value="Uncharacterised_YfhO"/>
</dbReference>
<sequence>MSKTRQKILFILSFLLPSIIFFSYFAYRGLEILTVDLGQQYVDFLAYYRDNLFTNPLKLIYSLAKGLGGSMIGTDAYYLNSPLNLILFLFPKKLLPEAILGLISIKIGLIGLSSYYIWQKLFTNYHKTIALAASLAYALCGYVIANNLNLMWLDTLILLPLLINCINQILTSQNSKWLILVTFLLWFTNFYTGFMALLFGLLYFIVQLFSKRYVHPANLIKIYLTKSIIASFLVSFILVPTFFELLQGKVHGSSNFNFKFQFLPWNIFNKFEIGSYNFNEMESGMPNIYFTSLLLLICLTYFLSNKVAIRAKIANFILLIFLCLSFSFNPLVLLWHMGQFPVWYPGRFSFVFVFFALNLTIQVLSQQESFSLFQKLLTIIVAISLSGFFYLNYERYSFMDQTKLELSLIFIICDLLLIIFYRYKWAPIFILGLAGIEVVVNLMFSLDNITYQHNYSYTNTTQAFKQASHYVNTHNTSLFRIEKNFDRSENDALSQDYNGVGHFNSISDWQTLQFIDKIGLKNNDNSFSNAYSTLATDAILGIKYYFIPAPGFRTLPIKQQINLTEVYWRPDLDKDKIIKQSKQVQIRKNDAALPLIFKLNSAKGLSLKSGDPVGNQTRILQNILGTKQKFFTAFDLPDNPEVHNVDAWPGGWRQYDRINKNKDSTISFVFKPNTNDPYYFELPSDVDSDSASMYVNGNSVDTENLGTSSKLINFASNSKGQTIHINFILHTSSINLTNAKIWRLNTTKLQSALKDYNKDQPVTYQTSPLSLKLTVNNSNNSNQRLASTIPFSNNWLIFDNGHLVKKQLWASTFLSFKLRPGIHHINLIYIPFAFLTGLLISIVVLILLVIIHRKNRPHEK</sequence>
<dbReference type="Pfam" id="PF09586">
    <property type="entry name" value="YfhO"/>
    <property type="match status" value="1"/>
</dbReference>
<dbReference type="PANTHER" id="PTHR38454">
    <property type="entry name" value="INTEGRAL MEMBRANE PROTEIN-RELATED"/>
    <property type="match status" value="1"/>
</dbReference>
<organism evidence="2 3">
    <name type="scientific">Lactobacillus colini</name>
    <dbReference type="NCBI Taxonomy" id="1819254"/>
    <lineage>
        <taxon>Bacteria</taxon>
        <taxon>Bacillati</taxon>
        <taxon>Bacillota</taxon>
        <taxon>Bacilli</taxon>
        <taxon>Lactobacillales</taxon>
        <taxon>Lactobacillaceae</taxon>
        <taxon>Lactobacillus</taxon>
    </lineage>
</organism>
<evidence type="ECO:0000313" key="2">
    <source>
        <dbReference type="EMBL" id="MBP2056861.1"/>
    </source>
</evidence>
<reference evidence="2 3" key="1">
    <citation type="submission" date="2021-03" db="EMBL/GenBank/DDBJ databases">
        <title>Genomic Encyclopedia of Type Strains, Phase IV (KMG-IV): sequencing the most valuable type-strain genomes for metagenomic binning, comparative biology and taxonomic classification.</title>
        <authorList>
            <person name="Goeker M."/>
        </authorList>
    </citation>
    <scope>NUCLEOTIDE SEQUENCE [LARGE SCALE GENOMIC DNA]</scope>
    <source>
        <strain evidence="2 3">DSM 101872</strain>
    </source>
</reference>
<dbReference type="Proteomes" id="UP001519292">
    <property type="component" value="Unassembled WGS sequence"/>
</dbReference>
<feature type="transmembrane region" description="Helical" evidence="1">
    <location>
        <begin position="99"/>
        <end position="118"/>
    </location>
</feature>
<protein>
    <submittedName>
        <fullName evidence="2">Membrane protein YfhO</fullName>
    </submittedName>
</protein>
<accession>A0ABS4MB07</accession>
<feature type="transmembrane region" description="Helical" evidence="1">
    <location>
        <begin position="428"/>
        <end position="446"/>
    </location>
</feature>
<feature type="transmembrane region" description="Helical" evidence="1">
    <location>
        <begin position="827"/>
        <end position="851"/>
    </location>
</feature>
<keyword evidence="1" id="KW-1133">Transmembrane helix</keyword>
<dbReference type="EMBL" id="JAGGLU010000001">
    <property type="protein sequence ID" value="MBP2056861.1"/>
    <property type="molecule type" value="Genomic_DNA"/>
</dbReference>
<gene>
    <name evidence="2" type="ORF">J2Z60_000023</name>
</gene>
<dbReference type="RefSeq" id="WP_209685106.1">
    <property type="nucleotide sequence ID" value="NZ_JAGGLU010000001.1"/>
</dbReference>
<feature type="transmembrane region" description="Helical" evidence="1">
    <location>
        <begin position="177"/>
        <end position="206"/>
    </location>
</feature>